<evidence type="ECO:0000256" key="8">
    <source>
        <dbReference type="ARBA" id="ARBA00072277"/>
    </source>
</evidence>
<dbReference type="InterPro" id="IPR000868">
    <property type="entry name" value="Isochorismatase-like_dom"/>
</dbReference>
<proteinExistence type="inferred from homology"/>
<reference evidence="10 11" key="1">
    <citation type="submission" date="2017-11" db="EMBL/GenBank/DDBJ databases">
        <title>Genomic Encyclopedia of Archaeal and Bacterial Type Strains, Phase II (KMG-II): From Individual Species to Whole Genera.</title>
        <authorList>
            <person name="Goeker M."/>
        </authorList>
    </citation>
    <scope>NUCLEOTIDE SEQUENCE [LARGE SCALE GENOMIC DNA]</scope>
    <source>
        <strain evidence="10 11">DSM 11115</strain>
    </source>
</reference>
<comment type="similarity">
    <text evidence="1">Belongs to the isochorismatase family.</text>
</comment>
<dbReference type="CDD" id="cd01011">
    <property type="entry name" value="nicotinamidase"/>
    <property type="match status" value="1"/>
</dbReference>
<keyword evidence="11" id="KW-1185">Reference proteome</keyword>
<dbReference type="GO" id="GO:0046872">
    <property type="term" value="F:metal ion binding"/>
    <property type="evidence" value="ECO:0007669"/>
    <property type="project" value="UniProtKB-KW"/>
</dbReference>
<accession>A0A2M9BPJ4</accession>
<gene>
    <name evidence="10" type="ORF">CLV45_1301</name>
</gene>
<dbReference type="AlphaFoldDB" id="A0A2M9BPJ4"/>
<evidence type="ECO:0000256" key="3">
    <source>
        <dbReference type="ARBA" id="ARBA00022723"/>
    </source>
</evidence>
<evidence type="ECO:0000256" key="7">
    <source>
        <dbReference type="ARBA" id="ARBA00043224"/>
    </source>
</evidence>
<dbReference type="GO" id="GO:0019363">
    <property type="term" value="P:pyridine nucleotide biosynthetic process"/>
    <property type="evidence" value="ECO:0007669"/>
    <property type="project" value="UniProtKB-KW"/>
</dbReference>
<dbReference type="PANTHER" id="PTHR11080:SF2">
    <property type="entry name" value="LD05707P"/>
    <property type="match status" value="1"/>
</dbReference>
<dbReference type="SUPFAM" id="SSF52499">
    <property type="entry name" value="Isochorismatase-like hydrolases"/>
    <property type="match status" value="1"/>
</dbReference>
<dbReference type="RefSeq" id="WP_100335563.1">
    <property type="nucleotide sequence ID" value="NZ_PGFA01000001.1"/>
</dbReference>
<dbReference type="EC" id="3.5.1.19" evidence="6"/>
<dbReference type="InterPro" id="IPR036380">
    <property type="entry name" value="Isochorismatase-like_sf"/>
</dbReference>
<keyword evidence="3" id="KW-0479">Metal-binding</keyword>
<dbReference type="Proteomes" id="UP000228535">
    <property type="component" value="Unassembled WGS sequence"/>
</dbReference>
<evidence type="ECO:0000259" key="9">
    <source>
        <dbReference type="Pfam" id="PF00857"/>
    </source>
</evidence>
<comment type="pathway">
    <text evidence="5">Cofactor biosynthesis; nicotinate biosynthesis; nicotinate from nicotinamide: step 1/1.</text>
</comment>
<feature type="domain" description="Isochorismatase-like" evidence="9">
    <location>
        <begin position="3"/>
        <end position="199"/>
    </location>
</feature>
<dbReference type="Gene3D" id="3.40.50.850">
    <property type="entry name" value="Isochorismatase-like"/>
    <property type="match status" value="1"/>
</dbReference>
<comment type="caution">
    <text evidence="10">The sequence shown here is derived from an EMBL/GenBank/DDBJ whole genome shotgun (WGS) entry which is preliminary data.</text>
</comment>
<dbReference type="EMBL" id="PGFA01000001">
    <property type="protein sequence ID" value="PJJ59879.1"/>
    <property type="molecule type" value="Genomic_DNA"/>
</dbReference>
<organism evidence="10 11">
    <name type="scientific">Hymenobacter chitinivorans DSM 11115</name>
    <dbReference type="NCBI Taxonomy" id="1121954"/>
    <lineage>
        <taxon>Bacteria</taxon>
        <taxon>Pseudomonadati</taxon>
        <taxon>Bacteroidota</taxon>
        <taxon>Cytophagia</taxon>
        <taxon>Cytophagales</taxon>
        <taxon>Hymenobacteraceae</taxon>
        <taxon>Hymenobacter</taxon>
    </lineage>
</organism>
<dbReference type="FunFam" id="3.40.50.850:FF:000006">
    <property type="entry name" value="Bifunctional pyrazinamidase/nicotinamidase"/>
    <property type="match status" value="1"/>
</dbReference>
<protein>
    <recommendedName>
        <fullName evidence="8">Nicotinamidase</fullName>
        <ecNumber evidence="6">3.5.1.19</ecNumber>
    </recommendedName>
    <alternativeName>
        <fullName evidence="7">Nicotinamide deamidase</fullName>
    </alternativeName>
</protein>
<name>A0A2M9BPJ4_9BACT</name>
<evidence type="ECO:0000256" key="5">
    <source>
        <dbReference type="ARBA" id="ARBA00037900"/>
    </source>
</evidence>
<dbReference type="GO" id="GO:0008936">
    <property type="term" value="F:nicotinamidase activity"/>
    <property type="evidence" value="ECO:0007669"/>
    <property type="project" value="UniProtKB-EC"/>
</dbReference>
<keyword evidence="4" id="KW-0378">Hydrolase</keyword>
<evidence type="ECO:0000256" key="4">
    <source>
        <dbReference type="ARBA" id="ARBA00022801"/>
    </source>
</evidence>
<sequence>MKALLLIDIQPDFLPGGSLAVPEGDAVIPLANALQPHFDLVVATQDWHPATHKSFAANHAGRQPFEQIDLHGLPQVLWPVHCVQGTPGAELAAAVEANRVEAIFRKGTDPEIDSYSGFFDNGHRKATGLADYLRGKGIRQVYVAGLAADYCVYFTTKDALQEGFETFLIEDATRPISAEGFERAKADLEQLGGHIIQSTELLGPA</sequence>
<dbReference type="OrthoDB" id="9791276at2"/>
<dbReference type="PANTHER" id="PTHR11080">
    <property type="entry name" value="PYRAZINAMIDASE/NICOTINAMIDASE"/>
    <property type="match status" value="1"/>
</dbReference>
<evidence type="ECO:0000256" key="6">
    <source>
        <dbReference type="ARBA" id="ARBA00039017"/>
    </source>
</evidence>
<dbReference type="Pfam" id="PF00857">
    <property type="entry name" value="Isochorismatase"/>
    <property type="match status" value="1"/>
</dbReference>
<evidence type="ECO:0000313" key="11">
    <source>
        <dbReference type="Proteomes" id="UP000228535"/>
    </source>
</evidence>
<evidence type="ECO:0000313" key="10">
    <source>
        <dbReference type="EMBL" id="PJJ59879.1"/>
    </source>
</evidence>
<keyword evidence="2" id="KW-0662">Pyridine nucleotide biosynthesis</keyword>
<dbReference type="NCBIfam" id="NF008623">
    <property type="entry name" value="PRK11609.1"/>
    <property type="match status" value="1"/>
</dbReference>
<evidence type="ECO:0000256" key="1">
    <source>
        <dbReference type="ARBA" id="ARBA00006336"/>
    </source>
</evidence>
<evidence type="ECO:0000256" key="2">
    <source>
        <dbReference type="ARBA" id="ARBA00022642"/>
    </source>
</evidence>
<dbReference type="InterPro" id="IPR052347">
    <property type="entry name" value="Isochorismatase_Nicotinamidase"/>
</dbReference>